<dbReference type="InterPro" id="IPR021063">
    <property type="entry name" value="NEMO_N"/>
</dbReference>
<evidence type="ECO:0000256" key="3">
    <source>
        <dbReference type="SAM" id="MobiDB-lite"/>
    </source>
</evidence>
<evidence type="ECO:0000313" key="6">
    <source>
        <dbReference type="EMBL" id="KAJ4447983.1"/>
    </source>
</evidence>
<dbReference type="Proteomes" id="UP001148838">
    <property type="component" value="Unassembled WGS sequence"/>
</dbReference>
<dbReference type="PANTHER" id="PTHR31553:SF1">
    <property type="entry name" value="NF-KAPPA-B ESSENTIAL MODULATOR"/>
    <property type="match status" value="1"/>
</dbReference>
<dbReference type="InterPro" id="IPR032419">
    <property type="entry name" value="CC2-LZ_dom"/>
</dbReference>
<dbReference type="Gene3D" id="1.20.5.990">
    <property type="entry name" value="Nemo cc2-lz domain - 1d5 darpin complex"/>
    <property type="match status" value="1"/>
</dbReference>
<organism evidence="6 7">
    <name type="scientific">Periplaneta americana</name>
    <name type="common">American cockroach</name>
    <name type="synonym">Blatta americana</name>
    <dbReference type="NCBI Taxonomy" id="6978"/>
    <lineage>
        <taxon>Eukaryota</taxon>
        <taxon>Metazoa</taxon>
        <taxon>Ecdysozoa</taxon>
        <taxon>Arthropoda</taxon>
        <taxon>Hexapoda</taxon>
        <taxon>Insecta</taxon>
        <taxon>Pterygota</taxon>
        <taxon>Neoptera</taxon>
        <taxon>Polyneoptera</taxon>
        <taxon>Dictyoptera</taxon>
        <taxon>Blattodea</taxon>
        <taxon>Blattoidea</taxon>
        <taxon>Blattidae</taxon>
        <taxon>Blattinae</taxon>
        <taxon>Periplaneta</taxon>
    </lineage>
</organism>
<evidence type="ECO:0000259" key="5">
    <source>
        <dbReference type="Pfam" id="PF16516"/>
    </source>
</evidence>
<accession>A0ABQ8TNV3</accession>
<dbReference type="CDD" id="cd09803">
    <property type="entry name" value="UBAN"/>
    <property type="match status" value="1"/>
</dbReference>
<gene>
    <name evidence="6" type="ORF">ANN_09993</name>
</gene>
<feature type="coiled-coil region" evidence="2">
    <location>
        <begin position="148"/>
        <end position="320"/>
    </location>
</feature>
<evidence type="ECO:0000313" key="7">
    <source>
        <dbReference type="Proteomes" id="UP001148838"/>
    </source>
</evidence>
<dbReference type="PANTHER" id="PTHR31553">
    <property type="entry name" value="NF-KAPPA-B ESSENTIAL MODULATOR"/>
    <property type="match status" value="1"/>
</dbReference>
<dbReference type="Pfam" id="PF11577">
    <property type="entry name" value="NEMO"/>
    <property type="match status" value="1"/>
</dbReference>
<evidence type="ECO:0000256" key="1">
    <source>
        <dbReference type="ARBA" id="ARBA00023054"/>
    </source>
</evidence>
<dbReference type="Pfam" id="PF16516">
    <property type="entry name" value="CC2-LZ"/>
    <property type="match status" value="1"/>
</dbReference>
<name>A0ABQ8TNV3_PERAM</name>
<comment type="caution">
    <text evidence="6">The sequence shown here is derived from an EMBL/GenBank/DDBJ whole genome shotgun (WGS) entry which is preliminary data.</text>
</comment>
<keyword evidence="7" id="KW-1185">Reference proteome</keyword>
<feature type="coiled-coil region" evidence="2">
    <location>
        <begin position="393"/>
        <end position="455"/>
    </location>
</feature>
<sequence>MVKVNESKHEDLHGPQSSMSSDGSFVVLERSPPQQPSSQFLPQPQQQSMVCPPVPPHNSYVGDLPRLESQVSQNSSIMVGSIPADLSPEEIQRKLHEVLQENLELKETLQQNNLAMKQQFNTLVMWQEELRKVHANHKAKFTETKELVFKLKMENVALKGRIAELQQKLATPVPRREQMPGGPPSKKEQELSALVEQLNRQLETAERARRQLTVDVERVTAQRKRLEQDLVTHKTELEDQKTQLHKAHDEREELEHKITRLMEQHRQELHEYAVIENERQQAGGISQSSAREIQRLVSQLDEQRALVNTLTHQLKDERAKVAAMSAGRAAPVTVNEHANLASDLKGCEETLGQITNCLDRESERFSSLDSWLQVAADSMNQIKGKQSVDVKAVETLKAEIQQLRNLLVHEKALSQEKKRNLEEAESKFHKLNIEYQRLLNELQSFQKEQKSLELQNNTYLEVQAKGFKERIDSMTAQLLTKEEALTQKNQEVTQMRDKLKKLELENEAITILKAQVEVYQSDFNAEREARENLAGEKERLAEDLRHLQRRNQQLLDELEAYQQRQFEEIQRQVPATTVASAPSAAVPKHLKNMMAHHSG</sequence>
<feature type="compositionally biased region" description="Low complexity" evidence="3">
    <location>
        <begin position="36"/>
        <end position="48"/>
    </location>
</feature>
<keyword evidence="1 2" id="KW-0175">Coiled coil</keyword>
<feature type="domain" description="NF-kappa-B essential modulator NEMO CC2-LZ" evidence="5">
    <location>
        <begin position="468"/>
        <end position="554"/>
    </location>
</feature>
<protein>
    <submittedName>
        <fullName evidence="6">Uncharacterized protein</fullName>
    </submittedName>
</protein>
<feature type="region of interest" description="Disordered" evidence="3">
    <location>
        <begin position="1"/>
        <end position="61"/>
    </location>
</feature>
<evidence type="ECO:0000259" key="4">
    <source>
        <dbReference type="Pfam" id="PF11577"/>
    </source>
</evidence>
<dbReference type="Gene3D" id="1.20.5.390">
    <property type="entry name" value="L1 transposable element, trimerization domain"/>
    <property type="match status" value="1"/>
</dbReference>
<feature type="domain" description="NF-kappa-B essential modulator NEMO N-terminal" evidence="4">
    <location>
        <begin position="88"/>
        <end position="155"/>
    </location>
</feature>
<feature type="compositionally biased region" description="Basic and acidic residues" evidence="3">
    <location>
        <begin position="1"/>
        <end position="13"/>
    </location>
</feature>
<evidence type="ECO:0000256" key="2">
    <source>
        <dbReference type="SAM" id="Coils"/>
    </source>
</evidence>
<proteinExistence type="predicted"/>
<dbReference type="InterPro" id="IPR051301">
    <property type="entry name" value="Optineurin/NFkB_EssMod"/>
</dbReference>
<feature type="coiled-coil region" evidence="2">
    <location>
        <begin position="482"/>
        <end position="564"/>
    </location>
</feature>
<reference evidence="6 7" key="1">
    <citation type="journal article" date="2022" name="Allergy">
        <title>Genome assembly and annotation of Periplaneta americana reveal a comprehensive cockroach allergen profile.</title>
        <authorList>
            <person name="Wang L."/>
            <person name="Xiong Q."/>
            <person name="Saelim N."/>
            <person name="Wang L."/>
            <person name="Nong W."/>
            <person name="Wan A.T."/>
            <person name="Shi M."/>
            <person name="Liu X."/>
            <person name="Cao Q."/>
            <person name="Hui J.H.L."/>
            <person name="Sookrung N."/>
            <person name="Leung T.F."/>
            <person name="Tungtrongchitr A."/>
            <person name="Tsui S.K.W."/>
        </authorList>
    </citation>
    <scope>NUCLEOTIDE SEQUENCE [LARGE SCALE GENOMIC DNA]</scope>
    <source>
        <strain evidence="6">PWHHKU_190912</strain>
    </source>
</reference>
<dbReference type="EMBL" id="JAJSOF020000005">
    <property type="protein sequence ID" value="KAJ4447983.1"/>
    <property type="molecule type" value="Genomic_DNA"/>
</dbReference>